<sequence>MIGKIIGLSPVLAIIAAVSASGARDGGIYTDGDLSGCGRPANLSSSLPHLLTSSGMVRSYTVHLPANYAATQQYPVLVGYHGHPGIGLFLEVDARLDEFAPDQIVVYPDGVEQGWAGANYSRATVPQDLQFTADLLADLRARYCVDSARVYATGMSNGAGFVDVLACNDTVGGEFAAFAPVAGAYYTNARGPNDGCKPARDLTPILEFHGGADASVHYDGGEGEGGYEPPIADWLSWWAERNGCQTPPEQQDSFNDTVHHQTWTCRGVQGALQHYKVDPMSMSPWDSFHNGHFTDNQCRIIEHDWPSTEPNFSQVAAGDVPTHIQASEIMQAFFRNHTRPSAPGSKGNSSSPEPRSSSGGAHRLDTTKLAVIGAVTGAALVAHLV</sequence>
<organism evidence="12 13">
    <name type="scientific">Apiospora kogelbergensis</name>
    <dbReference type="NCBI Taxonomy" id="1337665"/>
    <lineage>
        <taxon>Eukaryota</taxon>
        <taxon>Fungi</taxon>
        <taxon>Dikarya</taxon>
        <taxon>Ascomycota</taxon>
        <taxon>Pezizomycotina</taxon>
        <taxon>Sordariomycetes</taxon>
        <taxon>Xylariomycetidae</taxon>
        <taxon>Amphisphaeriales</taxon>
        <taxon>Apiosporaceae</taxon>
        <taxon>Apiospora</taxon>
    </lineage>
</organism>
<evidence type="ECO:0000256" key="10">
    <source>
        <dbReference type="SAM" id="MobiDB-lite"/>
    </source>
</evidence>
<keyword evidence="3" id="KW-0964">Secreted</keyword>
<reference evidence="12 13" key="1">
    <citation type="submission" date="2023-01" db="EMBL/GenBank/DDBJ databases">
        <title>Analysis of 21 Apiospora genomes using comparative genomics revels a genus with tremendous synthesis potential of carbohydrate active enzymes and secondary metabolites.</title>
        <authorList>
            <person name="Sorensen T."/>
        </authorList>
    </citation>
    <scope>NUCLEOTIDE SEQUENCE [LARGE SCALE GENOMIC DNA]</scope>
    <source>
        <strain evidence="12 13">CBS 117206</strain>
    </source>
</reference>
<evidence type="ECO:0000256" key="11">
    <source>
        <dbReference type="SAM" id="SignalP"/>
    </source>
</evidence>
<evidence type="ECO:0000313" key="13">
    <source>
        <dbReference type="Proteomes" id="UP001392437"/>
    </source>
</evidence>
<name>A0AAW0QCC7_9PEZI</name>
<feature type="signal peptide" evidence="11">
    <location>
        <begin position="1"/>
        <end position="20"/>
    </location>
</feature>
<keyword evidence="6" id="KW-0378">Hydrolase</keyword>
<dbReference type="PANTHER" id="PTHR38050:SF2">
    <property type="entry name" value="FERULOYL ESTERASE C-RELATED"/>
    <property type="match status" value="1"/>
</dbReference>
<dbReference type="EC" id="3.1.1.73" evidence="2"/>
<protein>
    <recommendedName>
        <fullName evidence="2">feruloyl esterase</fullName>
        <ecNumber evidence="2">3.1.1.73</ecNumber>
    </recommendedName>
</protein>
<comment type="catalytic activity">
    <reaction evidence="9">
        <text>feruloyl-polysaccharide + H2O = ferulate + polysaccharide.</text>
        <dbReference type="EC" id="3.1.1.73"/>
    </reaction>
</comment>
<evidence type="ECO:0000256" key="7">
    <source>
        <dbReference type="ARBA" id="ARBA00023277"/>
    </source>
</evidence>
<evidence type="ECO:0000256" key="8">
    <source>
        <dbReference type="ARBA" id="ARBA00023326"/>
    </source>
</evidence>
<feature type="chain" id="PRO_5043990530" description="feruloyl esterase" evidence="11">
    <location>
        <begin position="21"/>
        <end position="385"/>
    </location>
</feature>
<proteinExistence type="predicted"/>
<dbReference type="EMBL" id="JAQQWP010000011">
    <property type="protein sequence ID" value="KAK8096239.1"/>
    <property type="molecule type" value="Genomic_DNA"/>
</dbReference>
<keyword evidence="13" id="KW-1185">Reference proteome</keyword>
<dbReference type="InterPro" id="IPR029058">
    <property type="entry name" value="AB_hydrolase_fold"/>
</dbReference>
<evidence type="ECO:0000256" key="2">
    <source>
        <dbReference type="ARBA" id="ARBA00013091"/>
    </source>
</evidence>
<feature type="region of interest" description="Disordered" evidence="10">
    <location>
        <begin position="337"/>
        <end position="363"/>
    </location>
</feature>
<dbReference type="InterPro" id="IPR043595">
    <property type="entry name" value="FaeB/C/D"/>
</dbReference>
<dbReference type="PANTHER" id="PTHR38050">
    <property type="match status" value="1"/>
</dbReference>
<evidence type="ECO:0000313" key="12">
    <source>
        <dbReference type="EMBL" id="KAK8096239.1"/>
    </source>
</evidence>
<keyword evidence="5 11" id="KW-0732">Signal</keyword>
<gene>
    <name evidence="12" type="ORF">PG999_014261</name>
</gene>
<evidence type="ECO:0000256" key="1">
    <source>
        <dbReference type="ARBA" id="ARBA00004613"/>
    </source>
</evidence>
<dbReference type="Gene3D" id="3.40.50.1820">
    <property type="entry name" value="alpha/beta hydrolase"/>
    <property type="match status" value="1"/>
</dbReference>
<accession>A0AAW0QCC7</accession>
<feature type="compositionally biased region" description="Low complexity" evidence="10">
    <location>
        <begin position="345"/>
        <end position="360"/>
    </location>
</feature>
<dbReference type="AlphaFoldDB" id="A0AAW0QCC7"/>
<keyword evidence="7" id="KW-0119">Carbohydrate metabolism</keyword>
<evidence type="ECO:0000256" key="4">
    <source>
        <dbReference type="ARBA" id="ARBA00022651"/>
    </source>
</evidence>
<dbReference type="GO" id="GO:0030600">
    <property type="term" value="F:feruloyl esterase activity"/>
    <property type="evidence" value="ECO:0007669"/>
    <property type="project" value="UniProtKB-EC"/>
</dbReference>
<keyword evidence="4" id="KW-0858">Xylan degradation</keyword>
<keyword evidence="8" id="KW-0624">Polysaccharide degradation</keyword>
<evidence type="ECO:0000256" key="6">
    <source>
        <dbReference type="ARBA" id="ARBA00022801"/>
    </source>
</evidence>
<dbReference type="Proteomes" id="UP001392437">
    <property type="component" value="Unassembled WGS sequence"/>
</dbReference>
<dbReference type="GO" id="GO:0005576">
    <property type="term" value="C:extracellular region"/>
    <property type="evidence" value="ECO:0007669"/>
    <property type="project" value="UniProtKB-SubCell"/>
</dbReference>
<comment type="caution">
    <text evidence="12">The sequence shown here is derived from an EMBL/GenBank/DDBJ whole genome shotgun (WGS) entry which is preliminary data.</text>
</comment>
<dbReference type="GO" id="GO:0045493">
    <property type="term" value="P:xylan catabolic process"/>
    <property type="evidence" value="ECO:0007669"/>
    <property type="project" value="UniProtKB-KW"/>
</dbReference>
<dbReference type="SUPFAM" id="SSF53474">
    <property type="entry name" value="alpha/beta-Hydrolases"/>
    <property type="match status" value="1"/>
</dbReference>
<evidence type="ECO:0000256" key="3">
    <source>
        <dbReference type="ARBA" id="ARBA00022525"/>
    </source>
</evidence>
<evidence type="ECO:0000256" key="5">
    <source>
        <dbReference type="ARBA" id="ARBA00022729"/>
    </source>
</evidence>
<evidence type="ECO:0000256" key="9">
    <source>
        <dbReference type="ARBA" id="ARBA00034075"/>
    </source>
</evidence>
<comment type="subcellular location">
    <subcellularLocation>
        <location evidence="1">Secreted</location>
    </subcellularLocation>
</comment>